<dbReference type="SUPFAM" id="SSF46785">
    <property type="entry name" value="Winged helix' DNA-binding domain"/>
    <property type="match status" value="1"/>
</dbReference>
<feature type="domain" description="IclR-ED" evidence="5">
    <location>
        <begin position="75"/>
        <end position="263"/>
    </location>
</feature>
<dbReference type="InterPro" id="IPR029016">
    <property type="entry name" value="GAF-like_dom_sf"/>
</dbReference>
<evidence type="ECO:0000256" key="3">
    <source>
        <dbReference type="ARBA" id="ARBA00023163"/>
    </source>
</evidence>
<keyword evidence="7" id="KW-1185">Reference proteome</keyword>
<sequence>MPTSTAEPLRDDRAAVDKAISLLAAFDYQSHTGIGVSELARRAQLSKSTAFRVLALLERNDVVERVGTGYRLGARLHRLGQAAYTPENERTRDLLLPYLTDLYESTHHTVHLAALHGTEVVYLAKLYGHRSVAAPSRIGGRLPAHATAVGKAMLAYHPVAATRAGTEPLAALTEWTITETAHLERDLGEIRRRGIALDHQESRAGLTCMAAPILDRRGRPLAALSIAAPAGHLDTAALEPRLRRTCTAAARALLRLEPAAVGGR</sequence>
<dbReference type="InterPro" id="IPR005471">
    <property type="entry name" value="Tscrpt_reg_IclR_N"/>
</dbReference>
<evidence type="ECO:0000259" key="4">
    <source>
        <dbReference type="PROSITE" id="PS51077"/>
    </source>
</evidence>
<dbReference type="GO" id="GO:0003700">
    <property type="term" value="F:DNA-binding transcription factor activity"/>
    <property type="evidence" value="ECO:0007669"/>
    <property type="project" value="TreeGrafter"/>
</dbReference>
<dbReference type="RefSeq" id="WP_196152149.1">
    <property type="nucleotide sequence ID" value="NZ_JADMLG010000012.1"/>
</dbReference>
<dbReference type="InterPro" id="IPR036390">
    <property type="entry name" value="WH_DNA-bd_sf"/>
</dbReference>
<protein>
    <submittedName>
        <fullName evidence="6">IclR family transcriptional regulator</fullName>
    </submittedName>
</protein>
<dbReference type="PROSITE" id="PS51078">
    <property type="entry name" value="ICLR_ED"/>
    <property type="match status" value="1"/>
</dbReference>
<accession>A0A931N6M5</accession>
<dbReference type="Gene3D" id="1.10.10.10">
    <property type="entry name" value="Winged helix-like DNA-binding domain superfamily/Winged helix DNA-binding domain"/>
    <property type="match status" value="1"/>
</dbReference>
<evidence type="ECO:0000256" key="1">
    <source>
        <dbReference type="ARBA" id="ARBA00023015"/>
    </source>
</evidence>
<dbReference type="InterPro" id="IPR036388">
    <property type="entry name" value="WH-like_DNA-bd_sf"/>
</dbReference>
<keyword evidence="1" id="KW-0805">Transcription regulation</keyword>
<evidence type="ECO:0000313" key="7">
    <source>
        <dbReference type="Proteomes" id="UP000655751"/>
    </source>
</evidence>
<name>A0A931N6M5_9NOCA</name>
<dbReference type="Proteomes" id="UP000655751">
    <property type="component" value="Unassembled WGS sequence"/>
</dbReference>
<dbReference type="Pfam" id="PF09339">
    <property type="entry name" value="HTH_IclR"/>
    <property type="match status" value="1"/>
</dbReference>
<proteinExistence type="predicted"/>
<organism evidence="6 7">
    <name type="scientific">Nocardia bovistercoris</name>
    <dbReference type="NCBI Taxonomy" id="2785916"/>
    <lineage>
        <taxon>Bacteria</taxon>
        <taxon>Bacillati</taxon>
        <taxon>Actinomycetota</taxon>
        <taxon>Actinomycetes</taxon>
        <taxon>Mycobacteriales</taxon>
        <taxon>Nocardiaceae</taxon>
        <taxon>Nocardia</taxon>
    </lineage>
</organism>
<dbReference type="Pfam" id="PF01614">
    <property type="entry name" value="IclR_C"/>
    <property type="match status" value="1"/>
</dbReference>
<dbReference type="PANTHER" id="PTHR30136">
    <property type="entry name" value="HELIX-TURN-HELIX TRANSCRIPTIONAL REGULATOR, ICLR FAMILY"/>
    <property type="match status" value="1"/>
</dbReference>
<dbReference type="Gene3D" id="3.30.450.40">
    <property type="match status" value="1"/>
</dbReference>
<dbReference type="EMBL" id="JADMLG010000012">
    <property type="protein sequence ID" value="MBH0779843.1"/>
    <property type="molecule type" value="Genomic_DNA"/>
</dbReference>
<evidence type="ECO:0000256" key="2">
    <source>
        <dbReference type="ARBA" id="ARBA00023125"/>
    </source>
</evidence>
<dbReference type="SMART" id="SM00346">
    <property type="entry name" value="HTH_ICLR"/>
    <property type="match status" value="1"/>
</dbReference>
<dbReference type="PROSITE" id="PS51077">
    <property type="entry name" value="HTH_ICLR"/>
    <property type="match status" value="1"/>
</dbReference>
<comment type="caution">
    <text evidence="6">The sequence shown here is derived from an EMBL/GenBank/DDBJ whole genome shotgun (WGS) entry which is preliminary data.</text>
</comment>
<dbReference type="GO" id="GO:0003677">
    <property type="term" value="F:DNA binding"/>
    <property type="evidence" value="ECO:0007669"/>
    <property type="project" value="UniProtKB-KW"/>
</dbReference>
<evidence type="ECO:0000313" key="6">
    <source>
        <dbReference type="EMBL" id="MBH0779843.1"/>
    </source>
</evidence>
<dbReference type="GO" id="GO:0045892">
    <property type="term" value="P:negative regulation of DNA-templated transcription"/>
    <property type="evidence" value="ECO:0007669"/>
    <property type="project" value="TreeGrafter"/>
</dbReference>
<dbReference type="InterPro" id="IPR050707">
    <property type="entry name" value="HTH_MetabolicPath_Reg"/>
</dbReference>
<dbReference type="SUPFAM" id="SSF55781">
    <property type="entry name" value="GAF domain-like"/>
    <property type="match status" value="1"/>
</dbReference>
<dbReference type="AlphaFoldDB" id="A0A931N6M5"/>
<keyword evidence="3" id="KW-0804">Transcription</keyword>
<gene>
    <name evidence="6" type="ORF">IT779_26575</name>
</gene>
<evidence type="ECO:0000259" key="5">
    <source>
        <dbReference type="PROSITE" id="PS51078"/>
    </source>
</evidence>
<reference evidence="6" key="1">
    <citation type="submission" date="2020-11" db="EMBL/GenBank/DDBJ databases">
        <title>Nocardia NEAU-351.nov., a novel actinomycete isolated from the cow dung.</title>
        <authorList>
            <person name="Zhang X."/>
        </authorList>
    </citation>
    <scope>NUCLEOTIDE SEQUENCE</scope>
    <source>
        <strain evidence="6">NEAU-351</strain>
    </source>
</reference>
<keyword evidence="2" id="KW-0238">DNA-binding</keyword>
<dbReference type="InterPro" id="IPR014757">
    <property type="entry name" value="Tscrpt_reg_IclR_C"/>
</dbReference>
<dbReference type="PANTHER" id="PTHR30136:SF24">
    <property type="entry name" value="HTH-TYPE TRANSCRIPTIONAL REPRESSOR ALLR"/>
    <property type="match status" value="1"/>
</dbReference>
<feature type="domain" description="HTH iclR-type" evidence="4">
    <location>
        <begin position="13"/>
        <end position="74"/>
    </location>
</feature>